<dbReference type="OrthoDB" id="7451790at2759"/>
<organism evidence="6">
    <name type="scientific">Darwinula stevensoni</name>
    <dbReference type="NCBI Taxonomy" id="69355"/>
    <lineage>
        <taxon>Eukaryota</taxon>
        <taxon>Metazoa</taxon>
        <taxon>Ecdysozoa</taxon>
        <taxon>Arthropoda</taxon>
        <taxon>Crustacea</taxon>
        <taxon>Oligostraca</taxon>
        <taxon>Ostracoda</taxon>
        <taxon>Podocopa</taxon>
        <taxon>Podocopida</taxon>
        <taxon>Darwinulocopina</taxon>
        <taxon>Darwinuloidea</taxon>
        <taxon>Darwinulidae</taxon>
        <taxon>Darwinula</taxon>
    </lineage>
</organism>
<evidence type="ECO:0000256" key="2">
    <source>
        <dbReference type="ARBA" id="ARBA00022490"/>
    </source>
</evidence>
<keyword evidence="3" id="KW-0433">Leucine-rich repeat</keyword>
<dbReference type="InterPro" id="IPR032675">
    <property type="entry name" value="LRR_dom_sf"/>
</dbReference>
<dbReference type="PANTHER" id="PTHR15454">
    <property type="entry name" value="NISCHARIN RELATED"/>
    <property type="match status" value="1"/>
</dbReference>
<proteinExistence type="predicted"/>
<evidence type="ECO:0000256" key="1">
    <source>
        <dbReference type="ARBA" id="ARBA00004496"/>
    </source>
</evidence>
<evidence type="ECO:0000313" key="6">
    <source>
        <dbReference type="EMBL" id="CAD7251293.1"/>
    </source>
</evidence>
<evidence type="ECO:0000256" key="4">
    <source>
        <dbReference type="ARBA" id="ARBA00022737"/>
    </source>
</evidence>
<evidence type="ECO:0000256" key="5">
    <source>
        <dbReference type="SAM" id="MobiDB-lite"/>
    </source>
</evidence>
<dbReference type="AlphaFoldDB" id="A0A7R9FQL4"/>
<dbReference type="PANTHER" id="PTHR15454:SF69">
    <property type="entry name" value="SERINE_THREONINE-PROTEIN KINASE 11-INTERACTING PROTEIN"/>
    <property type="match status" value="1"/>
</dbReference>
<reference evidence="6" key="1">
    <citation type="submission" date="2020-11" db="EMBL/GenBank/DDBJ databases">
        <authorList>
            <person name="Tran Van P."/>
        </authorList>
    </citation>
    <scope>NUCLEOTIDE SEQUENCE</scope>
</reference>
<keyword evidence="7" id="KW-1185">Reference proteome</keyword>
<name>A0A7R9FQL4_9CRUS</name>
<evidence type="ECO:0008006" key="8">
    <source>
        <dbReference type="Google" id="ProtNLM"/>
    </source>
</evidence>
<dbReference type="GO" id="GO:0005737">
    <property type="term" value="C:cytoplasm"/>
    <property type="evidence" value="ECO:0007669"/>
    <property type="project" value="UniProtKB-SubCell"/>
</dbReference>
<dbReference type="EMBL" id="CAJPEV010003430">
    <property type="protein sequence ID" value="CAG0899738.1"/>
    <property type="molecule type" value="Genomic_DNA"/>
</dbReference>
<evidence type="ECO:0000313" key="7">
    <source>
        <dbReference type="Proteomes" id="UP000677054"/>
    </source>
</evidence>
<dbReference type="Gene3D" id="3.80.10.10">
    <property type="entry name" value="Ribonuclease Inhibitor"/>
    <property type="match status" value="2"/>
</dbReference>
<dbReference type="SUPFAM" id="SSF52075">
    <property type="entry name" value="Outer arm dynein light chain 1"/>
    <property type="match status" value="1"/>
</dbReference>
<dbReference type="Pfam" id="PF13855">
    <property type="entry name" value="LRR_8"/>
    <property type="match status" value="1"/>
</dbReference>
<gene>
    <name evidence="6" type="ORF">DSTB1V02_LOCUS11060</name>
</gene>
<dbReference type="Proteomes" id="UP000677054">
    <property type="component" value="Unassembled WGS sequence"/>
</dbReference>
<dbReference type="EMBL" id="LR902947">
    <property type="protein sequence ID" value="CAD7251293.1"/>
    <property type="molecule type" value="Genomic_DNA"/>
</dbReference>
<comment type="subcellular location">
    <subcellularLocation>
        <location evidence="1">Cytoplasm</location>
    </subcellularLocation>
</comment>
<sequence length="415" mass="46822">MNMMMYHDPDPVQVLLDVAKVLREQDHLIFTLCPTTLSLLLDLFECQSRPSDSHHVDPEVLEHHVIFIRGSFATLQHLRLVESPRKSHVCGGTRITLKPFPGLEKLELCRTPFNQLKDLKEVRHKLKLLSIHRPLTPIISTSDVLVCSADGLISFWEELKELRLTACQLVSVTEECWKYTPNLRCLDLSHNCLEHASLPSASSINLSYNKLMLFPSFSVGASSRLQILLLRSNLLESLNGMESLVCMKTLDVSHNLLMSPESLEPLRKLSCLEMLMLDGNPISYRIGYRNTVAGTLHQSASKRKVLLDGVELSEGEQEICLSENIARLSVSPLLPLPCFIQGRSTLDDDSLSDTSSRREAREKRPGRRALIRDQDLPTNHHVVQVQIEIHHKHGEGMFHLSTGVTNTIMKRGKGE</sequence>
<feature type="non-terminal residue" evidence="6">
    <location>
        <position position="1"/>
    </location>
</feature>
<dbReference type="InterPro" id="IPR001611">
    <property type="entry name" value="Leu-rich_rpt"/>
</dbReference>
<protein>
    <recommendedName>
        <fullName evidence="8">Serine/threonine-protein kinase 11-interacting protein</fullName>
    </recommendedName>
</protein>
<keyword evidence="4" id="KW-0677">Repeat</keyword>
<evidence type="ECO:0000256" key="3">
    <source>
        <dbReference type="ARBA" id="ARBA00022614"/>
    </source>
</evidence>
<accession>A0A7R9FQL4</accession>
<feature type="region of interest" description="Disordered" evidence="5">
    <location>
        <begin position="346"/>
        <end position="375"/>
    </location>
</feature>
<keyword evidence="2" id="KW-0963">Cytoplasm</keyword>